<dbReference type="EMBL" id="FWFP01000002">
    <property type="protein sequence ID" value="SLN23369.1"/>
    <property type="molecule type" value="Genomic_DNA"/>
</dbReference>
<name>A0A1X6YLR6_9RHOB</name>
<sequence length="85" mass="9070">MAFVSVLLMTRVVRFNMLGFPANCATRKRPPSFSDQFGTPKSGSIVTCGCVRCRAKRRWADMATARSVSAQSGGSGHGLRACSLG</sequence>
<reference evidence="2" key="1">
    <citation type="submission" date="2017-03" db="EMBL/GenBank/DDBJ databases">
        <authorList>
            <person name="Rodrigo-Torres L."/>
            <person name="Arahal R.D."/>
            <person name="Lucena T."/>
        </authorList>
    </citation>
    <scope>NUCLEOTIDE SEQUENCE [LARGE SCALE GENOMIC DNA]</scope>
    <source>
        <strain evidence="2">CECT 8411</strain>
    </source>
</reference>
<dbReference type="AlphaFoldDB" id="A0A1X6YLR6"/>
<organism evidence="1 2">
    <name type="scientific">Ruegeria meonggei</name>
    <dbReference type="NCBI Taxonomy" id="1446476"/>
    <lineage>
        <taxon>Bacteria</taxon>
        <taxon>Pseudomonadati</taxon>
        <taxon>Pseudomonadota</taxon>
        <taxon>Alphaproteobacteria</taxon>
        <taxon>Rhodobacterales</taxon>
        <taxon>Roseobacteraceae</taxon>
        <taxon>Ruegeria</taxon>
    </lineage>
</organism>
<dbReference type="Proteomes" id="UP000193778">
    <property type="component" value="Unassembled WGS sequence"/>
</dbReference>
<keyword evidence="2" id="KW-1185">Reference proteome</keyword>
<evidence type="ECO:0000313" key="1">
    <source>
        <dbReference type="EMBL" id="SLN23369.1"/>
    </source>
</evidence>
<gene>
    <name evidence="1" type="ORF">RUM8411_00903</name>
</gene>
<proteinExistence type="predicted"/>
<accession>A0A1X6YLR6</accession>
<protein>
    <submittedName>
        <fullName evidence="1">Uncharacterized protein</fullName>
    </submittedName>
</protein>
<evidence type="ECO:0000313" key="2">
    <source>
        <dbReference type="Proteomes" id="UP000193778"/>
    </source>
</evidence>